<feature type="region of interest" description="Disordered" evidence="7">
    <location>
        <begin position="467"/>
        <end position="487"/>
    </location>
</feature>
<gene>
    <name evidence="9" type="ORF">EUGRSUZ_K02984</name>
</gene>
<dbReference type="AlphaFoldDB" id="A0A059A5W2"/>
<evidence type="ECO:0000256" key="1">
    <source>
        <dbReference type="ARBA" id="ARBA00004123"/>
    </source>
</evidence>
<keyword evidence="3" id="KW-0378">Hydrolase</keyword>
<dbReference type="InterPro" id="IPR023214">
    <property type="entry name" value="HAD_sf"/>
</dbReference>
<reference evidence="9" key="1">
    <citation type="submission" date="2013-07" db="EMBL/GenBank/DDBJ databases">
        <title>The genome of Eucalyptus grandis.</title>
        <authorList>
            <person name="Schmutz J."/>
            <person name="Hayes R."/>
            <person name="Myburg A."/>
            <person name="Tuskan G."/>
            <person name="Grattapaglia D."/>
            <person name="Rokhsar D.S."/>
        </authorList>
    </citation>
    <scope>NUCLEOTIDE SEQUENCE</scope>
    <source>
        <tissue evidence="9">Leaf extractions</tissue>
    </source>
</reference>
<dbReference type="GO" id="GO:0005634">
    <property type="term" value="C:nucleus"/>
    <property type="evidence" value="ECO:0007669"/>
    <property type="project" value="UniProtKB-SubCell"/>
</dbReference>
<organism evidence="9">
    <name type="scientific">Eucalyptus grandis</name>
    <name type="common">Flooded gum</name>
    <dbReference type="NCBI Taxonomy" id="71139"/>
    <lineage>
        <taxon>Eukaryota</taxon>
        <taxon>Viridiplantae</taxon>
        <taxon>Streptophyta</taxon>
        <taxon>Embryophyta</taxon>
        <taxon>Tracheophyta</taxon>
        <taxon>Spermatophyta</taxon>
        <taxon>Magnoliopsida</taxon>
        <taxon>eudicotyledons</taxon>
        <taxon>Gunneridae</taxon>
        <taxon>Pentapetalae</taxon>
        <taxon>rosids</taxon>
        <taxon>malvids</taxon>
        <taxon>Myrtales</taxon>
        <taxon>Myrtaceae</taxon>
        <taxon>Myrtoideae</taxon>
        <taxon>Eucalypteae</taxon>
        <taxon>Eucalyptus</taxon>
    </lineage>
</organism>
<evidence type="ECO:0000256" key="5">
    <source>
        <dbReference type="ARBA" id="ARBA00047761"/>
    </source>
</evidence>
<comment type="catalytic activity">
    <reaction evidence="5">
        <text>O-phospho-L-seryl-[protein] + H2O = L-seryl-[protein] + phosphate</text>
        <dbReference type="Rhea" id="RHEA:20629"/>
        <dbReference type="Rhea" id="RHEA-COMP:9863"/>
        <dbReference type="Rhea" id="RHEA-COMP:11604"/>
        <dbReference type="ChEBI" id="CHEBI:15377"/>
        <dbReference type="ChEBI" id="CHEBI:29999"/>
        <dbReference type="ChEBI" id="CHEBI:43474"/>
        <dbReference type="ChEBI" id="CHEBI:83421"/>
        <dbReference type="EC" id="3.1.3.16"/>
    </reaction>
</comment>
<dbReference type="PANTHER" id="PTHR23081">
    <property type="entry name" value="RNA POLYMERASE II CTD PHOSPHATASE"/>
    <property type="match status" value="1"/>
</dbReference>
<comment type="catalytic activity">
    <reaction evidence="6">
        <text>O-phospho-L-threonyl-[protein] + H2O = L-threonyl-[protein] + phosphate</text>
        <dbReference type="Rhea" id="RHEA:47004"/>
        <dbReference type="Rhea" id="RHEA-COMP:11060"/>
        <dbReference type="Rhea" id="RHEA-COMP:11605"/>
        <dbReference type="ChEBI" id="CHEBI:15377"/>
        <dbReference type="ChEBI" id="CHEBI:30013"/>
        <dbReference type="ChEBI" id="CHEBI:43474"/>
        <dbReference type="ChEBI" id="CHEBI:61977"/>
        <dbReference type="EC" id="3.1.3.16"/>
    </reaction>
</comment>
<dbReference type="SMART" id="SM00577">
    <property type="entry name" value="CPDc"/>
    <property type="match status" value="1"/>
</dbReference>
<feature type="compositionally biased region" description="Basic and acidic residues" evidence="7">
    <location>
        <begin position="595"/>
        <end position="612"/>
    </location>
</feature>
<dbReference type="EMBL" id="KK198763">
    <property type="protein sequence ID" value="KCW49457.1"/>
    <property type="molecule type" value="Genomic_DNA"/>
</dbReference>
<evidence type="ECO:0000256" key="3">
    <source>
        <dbReference type="ARBA" id="ARBA00022801"/>
    </source>
</evidence>
<dbReference type="EMBL" id="KK198763">
    <property type="protein sequence ID" value="KCW49458.1"/>
    <property type="molecule type" value="Genomic_DNA"/>
</dbReference>
<dbReference type="Gene3D" id="3.40.50.1000">
    <property type="entry name" value="HAD superfamily/HAD-like"/>
    <property type="match status" value="1"/>
</dbReference>
<dbReference type="eggNOG" id="KOG0323">
    <property type="taxonomic scope" value="Eukaryota"/>
</dbReference>
<dbReference type="PANTHER" id="PTHR23081:SF24">
    <property type="entry name" value="RNA POLYMERASE II C-TERMINAL DOMAIN PHOSPHATASE-LIKE 2"/>
    <property type="match status" value="1"/>
</dbReference>
<dbReference type="Pfam" id="PF03031">
    <property type="entry name" value="NIF"/>
    <property type="match status" value="1"/>
</dbReference>
<evidence type="ECO:0000256" key="7">
    <source>
        <dbReference type="SAM" id="MobiDB-lite"/>
    </source>
</evidence>
<evidence type="ECO:0000313" key="9">
    <source>
        <dbReference type="EMBL" id="KCW49457.1"/>
    </source>
</evidence>
<dbReference type="GO" id="GO:0008420">
    <property type="term" value="F:RNA polymerase II CTD heptapeptide repeat phosphatase activity"/>
    <property type="evidence" value="ECO:0000318"/>
    <property type="project" value="GO_Central"/>
</dbReference>
<evidence type="ECO:0000259" key="8">
    <source>
        <dbReference type="PROSITE" id="PS50969"/>
    </source>
</evidence>
<dbReference type="InterPro" id="IPR036412">
    <property type="entry name" value="HAD-like_sf"/>
</dbReference>
<keyword evidence="4" id="KW-0539">Nucleus</keyword>
<dbReference type="InterPro" id="IPR039189">
    <property type="entry name" value="Fcp1"/>
</dbReference>
<dbReference type="PROSITE" id="PS50969">
    <property type="entry name" value="FCP1"/>
    <property type="match status" value="1"/>
</dbReference>
<comment type="subcellular location">
    <subcellularLocation>
        <location evidence="1">Nucleus</location>
    </subcellularLocation>
</comment>
<protein>
    <recommendedName>
        <fullName evidence="2">protein-serine/threonine phosphatase</fullName>
        <ecNumber evidence="2">3.1.3.16</ecNumber>
    </recommendedName>
</protein>
<dbReference type="InterPro" id="IPR004274">
    <property type="entry name" value="FCP1_dom"/>
</dbReference>
<feature type="region of interest" description="Disordered" evidence="7">
    <location>
        <begin position="564"/>
        <end position="612"/>
    </location>
</feature>
<proteinExistence type="predicted"/>
<dbReference type="OMA" id="APCSDND"/>
<dbReference type="FunCoup" id="A0A059A5W2">
    <property type="interactions" value="1840"/>
</dbReference>
<feature type="compositionally biased region" description="Basic and acidic residues" evidence="7">
    <location>
        <begin position="467"/>
        <end position="477"/>
    </location>
</feature>
<dbReference type="STRING" id="71139.A0A059A5W2"/>
<sequence length="612" mass="68335">MSRFASKAVVYHGFLRLGELDVVPANGHGFRFPDNEIRIHHISPVSERCPPLAILHTVSSSSVRCKLESSSPVEQANLNRLHASCLHELKTAVVLLGEEEMHLVAMCSRQKKSLCFWCFSVPSGLYESSLGLLNLRCLAIVFDLDETLIVANTLKSFEDRIEALRGRIARETDSVRMSGMSAELKRYVDDRVLLKQYADSNCVVDNGKLYKAQVEEVPQLSDSHEKVVRPVIRLQEKNIILTRINPKIRDTSVLVRLRPAWDHLKSYLTAKGRKRFEVYVCTMAERDYALEMWRLLDPEARLIDREQVSNRVVCVKSGSRKSLLDVFQDGNCHSKMAMVIDDHSKVWEDRDQPRVHVVPPFAPYHAPKAETANAILVLCVARNVICNVRGSFFKEFDENLLHKTFELFYEDEVVALPPAPDVSNYLMSEDSGFVSNGAPNALLANGASGAEFDKRLNFPGEKHAVDVSDIPVRETSDGKSGTSQPTITIVPYTIGPHASRTLMPSQKAGLFGNPARQDFSFSNHEHDLKGRIPTMKHGLDNKNHGSSEAALLSRPPMQLTTANMQPHGGCLEEDSNEGHINSGSFGFSQEADSLNLEKEGSSKSDRSKTLKF</sequence>
<evidence type="ECO:0000256" key="2">
    <source>
        <dbReference type="ARBA" id="ARBA00013081"/>
    </source>
</evidence>
<dbReference type="SUPFAM" id="SSF56784">
    <property type="entry name" value="HAD-like"/>
    <property type="match status" value="1"/>
</dbReference>
<dbReference type="FunFam" id="3.40.50.1000:FF:000035">
    <property type="entry name" value="RNA polymerase II C-terminal domain phosphatase-like 1"/>
    <property type="match status" value="1"/>
</dbReference>
<dbReference type="EC" id="3.1.3.16" evidence="2"/>
<evidence type="ECO:0000256" key="6">
    <source>
        <dbReference type="ARBA" id="ARBA00048336"/>
    </source>
</evidence>
<dbReference type="Gramene" id="KCW49458">
    <property type="protein sequence ID" value="KCW49458"/>
    <property type="gene ID" value="EUGRSUZ_K02984"/>
</dbReference>
<evidence type="ECO:0000256" key="4">
    <source>
        <dbReference type="ARBA" id="ARBA00023242"/>
    </source>
</evidence>
<feature type="domain" description="FCP1 homology" evidence="8">
    <location>
        <begin position="133"/>
        <end position="384"/>
    </location>
</feature>
<feature type="compositionally biased region" description="Polar residues" evidence="7">
    <location>
        <begin position="478"/>
        <end position="487"/>
    </location>
</feature>
<feature type="compositionally biased region" description="Polar residues" evidence="7">
    <location>
        <begin position="578"/>
        <end position="592"/>
    </location>
</feature>
<dbReference type="Gramene" id="KCW49457">
    <property type="protein sequence ID" value="KCW49457"/>
    <property type="gene ID" value="EUGRSUZ_K02984"/>
</dbReference>
<accession>A0A059A5W2</accession>
<name>A0A059A5W2_EUCGR</name>